<dbReference type="Pfam" id="PF03564">
    <property type="entry name" value="DUF1759"/>
    <property type="match status" value="1"/>
</dbReference>
<dbReference type="Pfam" id="PF17921">
    <property type="entry name" value="Integrase_H2C2"/>
    <property type="match status" value="1"/>
</dbReference>
<name>A0A6A4WW82_AMPAM</name>
<dbReference type="OrthoDB" id="5967017at2759"/>
<organism evidence="2 3">
    <name type="scientific">Amphibalanus amphitrite</name>
    <name type="common">Striped barnacle</name>
    <name type="synonym">Balanus amphitrite</name>
    <dbReference type="NCBI Taxonomy" id="1232801"/>
    <lineage>
        <taxon>Eukaryota</taxon>
        <taxon>Metazoa</taxon>
        <taxon>Ecdysozoa</taxon>
        <taxon>Arthropoda</taxon>
        <taxon>Crustacea</taxon>
        <taxon>Multicrustacea</taxon>
        <taxon>Cirripedia</taxon>
        <taxon>Thoracica</taxon>
        <taxon>Thoracicalcarea</taxon>
        <taxon>Balanomorpha</taxon>
        <taxon>Balanoidea</taxon>
        <taxon>Balanidae</taxon>
        <taxon>Amphibalaninae</taxon>
        <taxon>Amphibalanus</taxon>
    </lineage>
</organism>
<gene>
    <name evidence="2" type="ORF">FJT64_019373</name>
</gene>
<evidence type="ECO:0000313" key="2">
    <source>
        <dbReference type="EMBL" id="KAF0309519.1"/>
    </source>
</evidence>
<dbReference type="PANTHER" id="PTHR47331">
    <property type="entry name" value="PHD-TYPE DOMAIN-CONTAINING PROTEIN"/>
    <property type="match status" value="1"/>
</dbReference>
<dbReference type="Gene3D" id="2.40.70.10">
    <property type="entry name" value="Acid Proteases"/>
    <property type="match status" value="1"/>
</dbReference>
<protein>
    <recommendedName>
        <fullName evidence="1">Integrase zinc-binding domain-containing protein</fullName>
    </recommendedName>
</protein>
<dbReference type="Gene3D" id="3.30.420.10">
    <property type="entry name" value="Ribonuclease H-like superfamily/Ribonuclease H"/>
    <property type="match status" value="1"/>
</dbReference>
<proteinExistence type="predicted"/>
<evidence type="ECO:0000259" key="1">
    <source>
        <dbReference type="Pfam" id="PF17921"/>
    </source>
</evidence>
<feature type="domain" description="Integrase zinc-binding" evidence="1">
    <location>
        <begin position="1032"/>
        <end position="1087"/>
    </location>
</feature>
<dbReference type="InterPro" id="IPR036397">
    <property type="entry name" value="RNaseH_sf"/>
</dbReference>
<comment type="caution">
    <text evidence="2">The sequence shown here is derived from an EMBL/GenBank/DDBJ whole genome shotgun (WGS) entry which is preliminary data.</text>
</comment>
<sequence length="1147" mass="130516">MDKLRVARSNGKRAFTRINRNLLKQIADEAEPGLVQDCWKELQEAWSDVESKHNEYVSLLTSEEEMDGEEPWISEVYDSFSNSKKTFFNFMKNCSKAVKEEQTSVDTASIKRPDIQKLKIPLFSGSQDNVISFNDFLNMFDDLIGNNSAYSNTAKLMYLKSYLRGNALDTIKHLSNDEKSYELARVFLKEEYLDNDIVVEEHIRRLHELTSPPAKDFTALRSFFNTARTSVYELKAFGFDALQDDTLGSKIVSYMICQKLPTNFKSKLSTTLQTDFPSTRELLENYNTIIKSLMKTSTPAKQQEVNNGEICERVRCMIDFGSQASYISEDLAARLGFNSNSPTTEYNVKTCIGVKKQSYSSATCDVIFTPTATARHSFLVDPDMNLDYDIPGVKSLVHKLKIDGVRLADSFFNDITSDTIGDFDCLLGSDVIGALKPLRSVDLGLGTALEVQDGHILFGDIDSFYSGGSQEGIEHLFSIESLGIREVNESVSSQERQLVEKFTEEVEFKDGKYYIKVPFYDNVKDVPGNYEVALATMKKVREKLNKRDLADAYTAVFEQQLHPQTLFNIYNNSRQIMMEGGFNLRSWMSNHPQLVDIMASEDTIHQHDAPVEKVLGYFYDSKQDVVSLADFSFEERPQGITKRQLLSNISKVFDPLSLALPVTIRGRLLMKQVWKDGTAWDEEVTPEVYRDWKLLKNDLNSLREIKFPRKTGDTEIGQPTELHLFCDGSKACYGFACYVKQENSEPQLVFAKSKLAPDDKSIPQLELLAVFLALKCLPLILDSIKMTVDHLRLWSDAQVVLEWLTSGCKSKSRFTSNRLEDITSMKLKLQEQYNCDISHHYVATTSNVADMLTRGLTAKEFVKKTSLWLHGPDWLGGTSGQWPTSPLYCLSDKAMRAVDLQSQQVTIEPSEQHSTTQPIININDFSSLKRLYGVTAMVFQFINKLKHRQADAREQAKVYWLKTMQEESFVTEISYLQAREKGKTTKSTIVPKLLTSLNGFLDETGTLRCRGRLSKLNKYSYAVHNPVLLSKDHRLTELMINDQHRRCKHLGVGTTLTELRESGHWIPGGRQAVKRVIKDCITCRKLNALAMLNQPVRIKAQQHSKSKLRDAQRGRQQSGKLISSSLWYETEEYSRHVSPTYLMLNSV</sequence>
<dbReference type="InterPro" id="IPR021109">
    <property type="entry name" value="Peptidase_aspartic_dom_sf"/>
</dbReference>
<dbReference type="InterPro" id="IPR005312">
    <property type="entry name" value="DUF1759"/>
</dbReference>
<dbReference type="AlphaFoldDB" id="A0A6A4WW82"/>
<dbReference type="InterPro" id="IPR008042">
    <property type="entry name" value="Retrotrans_Pao"/>
</dbReference>
<keyword evidence="3" id="KW-1185">Reference proteome</keyword>
<dbReference type="GO" id="GO:0003676">
    <property type="term" value="F:nucleic acid binding"/>
    <property type="evidence" value="ECO:0007669"/>
    <property type="project" value="InterPro"/>
</dbReference>
<dbReference type="Pfam" id="PF05380">
    <property type="entry name" value="Peptidase_A17"/>
    <property type="match status" value="1"/>
</dbReference>
<accession>A0A6A4WW82</accession>
<dbReference type="EMBL" id="VIIS01000391">
    <property type="protein sequence ID" value="KAF0309519.1"/>
    <property type="molecule type" value="Genomic_DNA"/>
</dbReference>
<reference evidence="2 3" key="1">
    <citation type="submission" date="2019-07" db="EMBL/GenBank/DDBJ databases">
        <title>Draft genome assembly of a fouling barnacle, Amphibalanus amphitrite (Darwin, 1854): The first reference genome for Thecostraca.</title>
        <authorList>
            <person name="Kim W."/>
        </authorList>
    </citation>
    <scope>NUCLEOTIDE SEQUENCE [LARGE SCALE GENOMIC DNA]</scope>
    <source>
        <strain evidence="2">SNU_AA5</strain>
        <tissue evidence="2">Soma without cirri and trophi</tissue>
    </source>
</reference>
<evidence type="ECO:0000313" key="3">
    <source>
        <dbReference type="Proteomes" id="UP000440578"/>
    </source>
</evidence>
<dbReference type="InterPro" id="IPR041588">
    <property type="entry name" value="Integrase_H2C2"/>
</dbReference>
<dbReference type="Proteomes" id="UP000440578">
    <property type="component" value="Unassembled WGS sequence"/>
</dbReference>